<keyword evidence="4" id="KW-1185">Reference proteome</keyword>
<protein>
    <recommendedName>
        <fullName evidence="2">Fungal death-pathway protein SesB domain-containing protein</fullName>
    </recommendedName>
</protein>
<dbReference type="OrthoDB" id="1577640at2759"/>
<feature type="domain" description="Fungal death-pathway protein SesB" evidence="2">
    <location>
        <begin position="341"/>
        <end position="363"/>
    </location>
</feature>
<sequence length="370" mass="41069">MTNMAAPSADDYTVALIYIKPLEMMAITPMLDERLSSVPVALGDLNDYTLGRIGDHNVIIVGPARGDQGTIATAQFVTTIRLTFPNITVGLLVGIGGGIPRYPENDVRLGDIVVGAPETGPAVVQYDLGKRTIDGFELTRNLSKPPGLLLQVVNKVEDKLMCLQDGEVDILKPHLDRFLKYPRLKRDYQKPSAPDRLFKSEFLHERHSECSEHSDQFEQIREPRESDHIFIHHGTILSGDTVMKSSKDRDMLSDKHKNALCFEMEAAGLMDVFPCLVIRGICDYADSHKNDAWQPYAAAAAAAYAREILLNMTKHLPRTPEIRELVKPIDEETPVDSRSHYTAVFSSSRNSGVQVGHNTGNMTNTFGRKG</sequence>
<feature type="region of interest" description="Disordered" evidence="1">
    <location>
        <begin position="350"/>
        <end position="370"/>
    </location>
</feature>
<evidence type="ECO:0000259" key="2">
    <source>
        <dbReference type="Pfam" id="PF17046"/>
    </source>
</evidence>
<dbReference type="Gene3D" id="3.40.50.1580">
    <property type="entry name" value="Nucleoside phosphorylase domain"/>
    <property type="match status" value="1"/>
</dbReference>
<name>A0A4Z0YL80_9PEZI</name>
<gene>
    <name evidence="3" type="ORF">E0Z10_g9350</name>
</gene>
<proteinExistence type="predicted"/>
<dbReference type="GO" id="GO:0009116">
    <property type="term" value="P:nucleoside metabolic process"/>
    <property type="evidence" value="ECO:0007669"/>
    <property type="project" value="InterPro"/>
</dbReference>
<evidence type="ECO:0000256" key="1">
    <source>
        <dbReference type="SAM" id="MobiDB-lite"/>
    </source>
</evidence>
<reference evidence="3 4" key="1">
    <citation type="submission" date="2019-03" db="EMBL/GenBank/DDBJ databases">
        <title>Draft genome sequence of Xylaria hypoxylon DSM 108379, a ubiquitous saprotrophic-parasitic fungi on hardwood.</title>
        <authorList>
            <person name="Buettner E."/>
            <person name="Leonhardt S."/>
            <person name="Gebauer A.M."/>
            <person name="Liers C."/>
            <person name="Hofrichter M."/>
            <person name="Kellner H."/>
        </authorList>
    </citation>
    <scope>NUCLEOTIDE SEQUENCE [LARGE SCALE GENOMIC DNA]</scope>
    <source>
        <strain evidence="3 4">DSM 108379</strain>
    </source>
</reference>
<dbReference type="Proteomes" id="UP000297716">
    <property type="component" value="Unassembled WGS sequence"/>
</dbReference>
<dbReference type="GO" id="GO:0003824">
    <property type="term" value="F:catalytic activity"/>
    <property type="evidence" value="ECO:0007669"/>
    <property type="project" value="InterPro"/>
</dbReference>
<dbReference type="AlphaFoldDB" id="A0A4Z0YL80"/>
<dbReference type="SUPFAM" id="SSF53167">
    <property type="entry name" value="Purine and uridine phosphorylases"/>
    <property type="match status" value="1"/>
</dbReference>
<dbReference type="InterPro" id="IPR031469">
    <property type="entry name" value="SesB_dom"/>
</dbReference>
<comment type="caution">
    <text evidence="3">The sequence shown here is derived from an EMBL/GenBank/DDBJ whole genome shotgun (WGS) entry which is preliminary data.</text>
</comment>
<organism evidence="3 4">
    <name type="scientific">Xylaria hypoxylon</name>
    <dbReference type="NCBI Taxonomy" id="37992"/>
    <lineage>
        <taxon>Eukaryota</taxon>
        <taxon>Fungi</taxon>
        <taxon>Dikarya</taxon>
        <taxon>Ascomycota</taxon>
        <taxon>Pezizomycotina</taxon>
        <taxon>Sordariomycetes</taxon>
        <taxon>Xylariomycetidae</taxon>
        <taxon>Xylariales</taxon>
        <taxon>Xylariaceae</taxon>
        <taxon>Xylaria</taxon>
    </lineage>
</organism>
<dbReference type="PANTHER" id="PTHR46082:SF11">
    <property type="entry name" value="AAA+ ATPASE DOMAIN-CONTAINING PROTEIN-RELATED"/>
    <property type="match status" value="1"/>
</dbReference>
<dbReference type="EMBL" id="SKBN01000290">
    <property type="protein sequence ID" value="TGJ79413.1"/>
    <property type="molecule type" value="Genomic_DNA"/>
</dbReference>
<dbReference type="Pfam" id="PF17046">
    <property type="entry name" value="Ses_B"/>
    <property type="match status" value="1"/>
</dbReference>
<dbReference type="InterPro" id="IPR035994">
    <property type="entry name" value="Nucleoside_phosphorylase_sf"/>
</dbReference>
<accession>A0A4Z0YL80</accession>
<dbReference type="STRING" id="37992.A0A4Z0YL80"/>
<dbReference type="InterPro" id="IPR053137">
    <property type="entry name" value="NLR-like"/>
</dbReference>
<evidence type="ECO:0000313" key="3">
    <source>
        <dbReference type="EMBL" id="TGJ79413.1"/>
    </source>
</evidence>
<dbReference type="PANTHER" id="PTHR46082">
    <property type="entry name" value="ATP/GTP-BINDING PROTEIN-RELATED"/>
    <property type="match status" value="1"/>
</dbReference>
<evidence type="ECO:0000313" key="4">
    <source>
        <dbReference type="Proteomes" id="UP000297716"/>
    </source>
</evidence>